<dbReference type="OrthoDB" id="45518at2759"/>
<protein>
    <submittedName>
        <fullName evidence="2">Uncharacterized protein</fullName>
    </submittedName>
</protein>
<feature type="compositionally biased region" description="Basic and acidic residues" evidence="1">
    <location>
        <begin position="403"/>
        <end position="412"/>
    </location>
</feature>
<proteinExistence type="predicted"/>
<evidence type="ECO:0000313" key="2">
    <source>
        <dbReference type="EMBL" id="CAB9497304.1"/>
    </source>
</evidence>
<sequence length="412" mass="45899">MDEYARGGTLEGLGGPIRMDPVSYDGIDPTLDSCCQREIKSNRYGNALTRALQRHDVVAMAERRRRNLVKTSDNRDACRCCFDPNSDGGEYLALMELRQKRLVQIENLVEEEKQTTEEEPSQHDDDDASSSDDEFDYLLDEDIGDNDNSMLKQAEDRRRAELEFAALTQQILTQHGYGIHRQMHPSRVLRAAGLGDGNKNKRQDVGFAPAVVLHLVDPESIASASLDLLLEDLAGMNTHNNSHHQNSRYAAAAKGTKFMRSGGRSTLLMDADLAARVLPRLQPDRDLPALVAIRDGIVVNTCPRLSGLTTHPTDHEVDVDAVFQWLDRSGVLLPEPPRFDEVCMIRPEEEALMDYLQTAAESAKVEEEEKEARYDCGNPDCSKTFPHEHVGMGNEQQSGLVVSEEKVVGSNN</sequence>
<evidence type="ECO:0000313" key="3">
    <source>
        <dbReference type="Proteomes" id="UP001153069"/>
    </source>
</evidence>
<dbReference type="EMBL" id="CAICTM010000017">
    <property type="protein sequence ID" value="CAB9497304.1"/>
    <property type="molecule type" value="Genomic_DNA"/>
</dbReference>
<accession>A0A9N8D725</accession>
<dbReference type="AlphaFoldDB" id="A0A9N8D725"/>
<keyword evidence="3" id="KW-1185">Reference proteome</keyword>
<comment type="caution">
    <text evidence="2">The sequence shown here is derived from an EMBL/GenBank/DDBJ whole genome shotgun (WGS) entry which is preliminary data.</text>
</comment>
<feature type="region of interest" description="Disordered" evidence="1">
    <location>
        <begin position="111"/>
        <end position="133"/>
    </location>
</feature>
<feature type="compositionally biased region" description="Basic and acidic residues" evidence="1">
    <location>
        <begin position="111"/>
        <end position="123"/>
    </location>
</feature>
<feature type="compositionally biased region" description="Acidic residues" evidence="1">
    <location>
        <begin position="124"/>
        <end position="133"/>
    </location>
</feature>
<gene>
    <name evidence="2" type="ORF">SEMRO_17_G012550.1</name>
</gene>
<name>A0A9N8D725_9STRA</name>
<evidence type="ECO:0000256" key="1">
    <source>
        <dbReference type="SAM" id="MobiDB-lite"/>
    </source>
</evidence>
<organism evidence="2 3">
    <name type="scientific">Seminavis robusta</name>
    <dbReference type="NCBI Taxonomy" id="568900"/>
    <lineage>
        <taxon>Eukaryota</taxon>
        <taxon>Sar</taxon>
        <taxon>Stramenopiles</taxon>
        <taxon>Ochrophyta</taxon>
        <taxon>Bacillariophyta</taxon>
        <taxon>Bacillariophyceae</taxon>
        <taxon>Bacillariophycidae</taxon>
        <taxon>Naviculales</taxon>
        <taxon>Naviculaceae</taxon>
        <taxon>Seminavis</taxon>
    </lineage>
</organism>
<reference evidence="2" key="1">
    <citation type="submission" date="2020-06" db="EMBL/GenBank/DDBJ databases">
        <authorList>
            <consortium name="Plant Systems Biology data submission"/>
        </authorList>
    </citation>
    <scope>NUCLEOTIDE SEQUENCE</scope>
    <source>
        <strain evidence="2">D6</strain>
    </source>
</reference>
<dbReference type="Proteomes" id="UP001153069">
    <property type="component" value="Unassembled WGS sequence"/>
</dbReference>
<feature type="region of interest" description="Disordered" evidence="1">
    <location>
        <begin position="389"/>
        <end position="412"/>
    </location>
</feature>